<dbReference type="EMBL" id="FNNO01000005">
    <property type="protein sequence ID" value="SDW76593.1"/>
    <property type="molecule type" value="Genomic_DNA"/>
</dbReference>
<gene>
    <name evidence="3" type="ORF">SAMN05444410_105205</name>
</gene>
<keyword evidence="1" id="KW-1133">Transmembrane helix</keyword>
<comment type="caution">
    <text evidence="3">The sequence shown here is derived from an EMBL/GenBank/DDBJ whole genome shotgun (WGS) entry which is preliminary data.</text>
</comment>
<dbReference type="AlphaFoldDB" id="A0A8X8IGK7"/>
<dbReference type="Gene3D" id="3.40.720.10">
    <property type="entry name" value="Alkaline Phosphatase, subunit A"/>
    <property type="match status" value="1"/>
</dbReference>
<feature type="transmembrane region" description="Helical" evidence="1">
    <location>
        <begin position="34"/>
        <end position="54"/>
    </location>
</feature>
<dbReference type="InterPro" id="IPR017850">
    <property type="entry name" value="Alkaline_phosphatase_core_sf"/>
</dbReference>
<name>A0A8X8IGK7_9BACT</name>
<keyword evidence="1" id="KW-0812">Transmembrane</keyword>
<feature type="transmembrane region" description="Helical" evidence="1">
    <location>
        <begin position="98"/>
        <end position="117"/>
    </location>
</feature>
<evidence type="ECO:0000313" key="4">
    <source>
        <dbReference type="Proteomes" id="UP000198711"/>
    </source>
</evidence>
<evidence type="ECO:0000313" key="3">
    <source>
        <dbReference type="EMBL" id="SDW76593.1"/>
    </source>
</evidence>
<feature type="transmembrane region" description="Helical" evidence="1">
    <location>
        <begin position="124"/>
        <end position="145"/>
    </location>
</feature>
<dbReference type="Proteomes" id="UP000198711">
    <property type="component" value="Unassembled WGS sequence"/>
</dbReference>
<evidence type="ECO:0000259" key="2">
    <source>
        <dbReference type="Pfam" id="PF00884"/>
    </source>
</evidence>
<keyword evidence="1" id="KW-0472">Membrane</keyword>
<organism evidence="3 4">
    <name type="scientific">Hydrobacter penzbergensis</name>
    <dbReference type="NCBI Taxonomy" id="1235997"/>
    <lineage>
        <taxon>Bacteria</taxon>
        <taxon>Pseudomonadati</taxon>
        <taxon>Bacteroidota</taxon>
        <taxon>Chitinophagia</taxon>
        <taxon>Chitinophagales</taxon>
        <taxon>Chitinophagaceae</taxon>
        <taxon>Hydrobacter</taxon>
    </lineage>
</organism>
<dbReference type="RefSeq" id="WP_092723457.1">
    <property type="nucleotide sequence ID" value="NZ_FNNO01000005.1"/>
</dbReference>
<accession>A0A8X8IGK7</accession>
<dbReference type="InterPro" id="IPR000917">
    <property type="entry name" value="Sulfatase_N"/>
</dbReference>
<feature type="domain" description="Sulfatase N-terminal" evidence="2">
    <location>
        <begin position="283"/>
        <end position="411"/>
    </location>
</feature>
<dbReference type="SUPFAM" id="SSF53649">
    <property type="entry name" value="Alkaline phosphatase-like"/>
    <property type="match status" value="1"/>
</dbReference>
<reference evidence="3 4" key="1">
    <citation type="submission" date="2016-10" db="EMBL/GenBank/DDBJ databases">
        <authorList>
            <person name="Varghese N."/>
            <person name="Submissions S."/>
        </authorList>
    </citation>
    <scope>NUCLEOTIDE SEQUENCE [LARGE SCALE GENOMIC DNA]</scope>
    <source>
        <strain evidence="3 4">DSM 25353</strain>
    </source>
</reference>
<sequence>MDQKIKDFFRRQWYPYLYGLAFLLFKTVRYMPSFAWPVAFNLYVLYIAITWLLLEAFKKAATVAYAGIFVIMCWASLLHVIGIAQLLGFEYAYIPANFYYAFYVFVLCSLIAARYLLRKCKKDYARYLNSLLNTFLLIICLVFAVNGSVTVGQEKKDVVKTAPSAIDLPGSGVKRDIVWILMDEYGSSKVLQKVFAFRNPFDTILQHHGFCLLPSIQTRFPNTLLSLNALFNEDDSIRPANFYAGIDALKKASWIQRIKRDGYRFVNLSSFDIGGENKLEDRSGYPSTYLDQLISGTFFGMMIEKARFTAARCNAYNHRLYEKLKTTLSEQPQYPRFIWVHLAIPHEPFSRDSAGGPVSLPAYTGKDSVLIKKCYTGYLEYGNHLLQQLLDTLQTWKDKIVIITGDHGPRYSFIKEPGASSHPYAAVYIPEKYDTAALQQLRYISNLPSFLKQHGLP</sequence>
<dbReference type="Pfam" id="PF00884">
    <property type="entry name" value="Sulfatase"/>
    <property type="match status" value="1"/>
</dbReference>
<feature type="transmembrane region" description="Helical" evidence="1">
    <location>
        <begin position="12"/>
        <end position="28"/>
    </location>
</feature>
<protein>
    <submittedName>
        <fullName evidence="3">Sulfatase</fullName>
    </submittedName>
</protein>
<evidence type="ECO:0000256" key="1">
    <source>
        <dbReference type="SAM" id="Phobius"/>
    </source>
</evidence>
<feature type="transmembrane region" description="Helical" evidence="1">
    <location>
        <begin position="63"/>
        <end position="86"/>
    </location>
</feature>
<proteinExistence type="predicted"/>
<keyword evidence="4" id="KW-1185">Reference proteome</keyword>